<protein>
    <recommendedName>
        <fullName evidence="2">CCHC-type domain-containing protein</fullName>
    </recommendedName>
</protein>
<evidence type="ECO:0000256" key="1">
    <source>
        <dbReference type="SAM" id="MobiDB-lite"/>
    </source>
</evidence>
<dbReference type="Proteomes" id="UP000299102">
    <property type="component" value="Unassembled WGS sequence"/>
</dbReference>
<dbReference type="EMBL" id="BGZK01005592">
    <property type="protein sequence ID" value="GBP14681.1"/>
    <property type="molecule type" value="Genomic_DNA"/>
</dbReference>
<dbReference type="AlphaFoldDB" id="A0A4C1TMS6"/>
<comment type="caution">
    <text evidence="3">The sequence shown here is derived from an EMBL/GenBank/DDBJ whole genome shotgun (WGS) entry which is preliminary data.</text>
</comment>
<evidence type="ECO:0000313" key="3">
    <source>
        <dbReference type="EMBL" id="GBP14681.1"/>
    </source>
</evidence>
<evidence type="ECO:0000259" key="2">
    <source>
        <dbReference type="SMART" id="SM00343"/>
    </source>
</evidence>
<sequence>MLLTRTEEKILRIGDEITLDRVITEANTLELVNKQLEEFKDLAKSNGNEEVNKVNSRFKRNFDKPRNVQHGCGRCGNPRHVATDTKCPARDKECLKCGLKGHFRQYCRTRQALRKIEKEYSHDQKKGRIEREKNEVNQLRDSSNEMAQKEKKPSTSSILMTMSKLTALLEE</sequence>
<proteinExistence type="predicted"/>
<feature type="compositionally biased region" description="Polar residues" evidence="1">
    <location>
        <begin position="136"/>
        <end position="146"/>
    </location>
</feature>
<keyword evidence="4" id="KW-1185">Reference proteome</keyword>
<accession>A0A4C1TMS6</accession>
<dbReference type="Gene3D" id="4.10.60.10">
    <property type="entry name" value="Zinc finger, CCHC-type"/>
    <property type="match status" value="1"/>
</dbReference>
<feature type="domain" description="CCHC-type" evidence="2">
    <location>
        <begin position="93"/>
        <end position="109"/>
    </location>
</feature>
<dbReference type="InterPro" id="IPR001878">
    <property type="entry name" value="Znf_CCHC"/>
</dbReference>
<reference evidence="3 4" key="1">
    <citation type="journal article" date="2019" name="Commun. Biol.">
        <title>The bagworm genome reveals a unique fibroin gene that provides high tensile strength.</title>
        <authorList>
            <person name="Kono N."/>
            <person name="Nakamura H."/>
            <person name="Ohtoshi R."/>
            <person name="Tomita M."/>
            <person name="Numata K."/>
            <person name="Arakawa K."/>
        </authorList>
    </citation>
    <scope>NUCLEOTIDE SEQUENCE [LARGE SCALE GENOMIC DNA]</scope>
</reference>
<feature type="region of interest" description="Disordered" evidence="1">
    <location>
        <begin position="119"/>
        <end position="159"/>
    </location>
</feature>
<feature type="compositionally biased region" description="Basic and acidic residues" evidence="1">
    <location>
        <begin position="119"/>
        <end position="135"/>
    </location>
</feature>
<name>A0A4C1TMS6_EUMVA</name>
<dbReference type="SMART" id="SM00343">
    <property type="entry name" value="ZnF_C2HC"/>
    <property type="match status" value="2"/>
</dbReference>
<dbReference type="OrthoDB" id="8039770at2759"/>
<gene>
    <name evidence="3" type="ORF">EVAR_91827_1</name>
</gene>
<dbReference type="GO" id="GO:0003676">
    <property type="term" value="F:nucleic acid binding"/>
    <property type="evidence" value="ECO:0007669"/>
    <property type="project" value="InterPro"/>
</dbReference>
<dbReference type="GO" id="GO:0008270">
    <property type="term" value="F:zinc ion binding"/>
    <property type="evidence" value="ECO:0007669"/>
    <property type="project" value="InterPro"/>
</dbReference>
<feature type="domain" description="CCHC-type" evidence="2">
    <location>
        <begin position="71"/>
        <end position="89"/>
    </location>
</feature>
<organism evidence="3 4">
    <name type="scientific">Eumeta variegata</name>
    <name type="common">Bagworm moth</name>
    <name type="synonym">Eumeta japonica</name>
    <dbReference type="NCBI Taxonomy" id="151549"/>
    <lineage>
        <taxon>Eukaryota</taxon>
        <taxon>Metazoa</taxon>
        <taxon>Ecdysozoa</taxon>
        <taxon>Arthropoda</taxon>
        <taxon>Hexapoda</taxon>
        <taxon>Insecta</taxon>
        <taxon>Pterygota</taxon>
        <taxon>Neoptera</taxon>
        <taxon>Endopterygota</taxon>
        <taxon>Lepidoptera</taxon>
        <taxon>Glossata</taxon>
        <taxon>Ditrysia</taxon>
        <taxon>Tineoidea</taxon>
        <taxon>Psychidae</taxon>
        <taxon>Oiketicinae</taxon>
        <taxon>Eumeta</taxon>
    </lineage>
</organism>
<evidence type="ECO:0000313" key="4">
    <source>
        <dbReference type="Proteomes" id="UP000299102"/>
    </source>
</evidence>